<dbReference type="SUPFAM" id="SSF50998">
    <property type="entry name" value="Quinoprotein alcohol dehydrogenase-like"/>
    <property type="match status" value="1"/>
</dbReference>
<dbReference type="GO" id="GO:0003678">
    <property type="term" value="F:DNA helicase activity"/>
    <property type="evidence" value="ECO:0007669"/>
    <property type="project" value="UniProtKB-EC"/>
</dbReference>
<dbReference type="Proteomes" id="UP000253919">
    <property type="component" value="Unassembled WGS sequence"/>
</dbReference>
<proteinExistence type="predicted"/>
<keyword evidence="2" id="KW-1185">Reference proteome</keyword>
<organism evidence="1 2">
    <name type="scientific">Adhaeribacter pallidiroseus</name>
    <dbReference type="NCBI Taxonomy" id="2072847"/>
    <lineage>
        <taxon>Bacteria</taxon>
        <taxon>Pseudomonadati</taxon>
        <taxon>Bacteroidota</taxon>
        <taxon>Cytophagia</taxon>
        <taxon>Cytophagales</taxon>
        <taxon>Hymenobacteraceae</taxon>
        <taxon>Adhaeribacter</taxon>
    </lineage>
</organism>
<keyword evidence="1" id="KW-0347">Helicase</keyword>
<dbReference type="SUPFAM" id="SSF50969">
    <property type="entry name" value="YVTN repeat-like/Quinoprotein amine dehydrogenase"/>
    <property type="match status" value="1"/>
</dbReference>
<dbReference type="EC" id="3.6.4.12" evidence="1"/>
<reference evidence="1 2" key="1">
    <citation type="submission" date="2018-04" db="EMBL/GenBank/DDBJ databases">
        <title>Adhaeribacter sp. HMF7616 genome sequencing and assembly.</title>
        <authorList>
            <person name="Kang H."/>
            <person name="Kang J."/>
            <person name="Cha I."/>
            <person name="Kim H."/>
            <person name="Joh K."/>
        </authorList>
    </citation>
    <scope>NUCLEOTIDE SEQUENCE [LARGE SCALE GENOMIC DNA]</scope>
    <source>
        <strain evidence="1 2">HMF7616</strain>
    </source>
</reference>
<name>A0A369QP07_9BACT</name>
<dbReference type="EMBL" id="QASA01000001">
    <property type="protein sequence ID" value="RDC66464.1"/>
    <property type="molecule type" value="Genomic_DNA"/>
</dbReference>
<dbReference type="InterPro" id="IPR011047">
    <property type="entry name" value="Quinoprotein_ADH-like_sf"/>
</dbReference>
<sequence>MENKYPVPKPLCCFLLFSWPQFLLVIFIVLSSSRPVLAQSILWEKTFGGRADQDTTTASNYGRSQLEAIINTSDGGHLLGGKSNASIGLDKTQGRIGKFDYWLVKTNAEGTKQWDQVLGGTGQEELFGAISTLDGGYLVGGSSDSPAGNDKSEASKGGYDYWVIKLDSTGNKIWDKTLGGNNYDQLKAMVTTPDGGYLLAGSSNSGAGGNKTQAGNNNNDYWVIKLDSTGAVQWDKTYGSSNLEYLSNVVTTSDGGYLLAGEVDSVIYEKDGTRFTVQTRNFNALKIDVNGEQLWNKTFYKPFNSPLKAFVTTPDGNYLFAGSNYLLKINENGIQLYQKNVSSFLQEGKELEDVIATRDGGYLLGTNGFYAADSQGNNRGDDYRLVKLDNNGTFQWDSPYGGNGYDFLTTVTLSTDGSYLLGGYSALSNGIDKTDGIKGEIDYWVLKVKEDVEPDLITWNQRYGGTDQDNLTQVIQTLDGGYLLGGYSLSSKTGDKAQARQGGYDYWVIKTDDEGNILWEKTYGGTGNDYLNSLVEIPDGRYLLGGSSESGISGDKTEGSQGSRDFWVIQVDYKGDIIWDRRFGGSGSEDLRKVQLLPTGGYLLGGSSNSPVSGDKSQNNQGGQDYWILQINNLGQKIWDRRYGGSSNDFLEDFILNPDGSFLLGGTSNSGRTGDKTQGSQGGSDYWVIKVNSAGEPLWNTRFGGNEPDNLFALASTAAGDFLLAGYSSSGSSGNKTEATRGNQDYWLVKIDNTGAKIWDKTFGGRGKEELRSLTSTRDGGFVLGGTSFSGRGGDKTQNSRGNSDYWVIKTDSTGVPQWNYRFGGNGFDELRTALTTREGGLILGGRSTSGVSGDKKQPSWGNADYWLVKLAATAVGIELPALLLPGSSVMLKAFPNPFPDKLTLQFSVPHTQQVVLQIFDQQGQEIAPLFSGEAQAGKVYELPWQPQAKVPAGMYILRLQTAKQVKFQKLLLSR</sequence>
<dbReference type="GO" id="GO:0016787">
    <property type="term" value="F:hydrolase activity"/>
    <property type="evidence" value="ECO:0007669"/>
    <property type="project" value="UniProtKB-KW"/>
</dbReference>
<dbReference type="AlphaFoldDB" id="A0A369QP07"/>
<dbReference type="PANTHER" id="PTHR42754">
    <property type="entry name" value="ENDOGLUCANASE"/>
    <property type="match status" value="1"/>
</dbReference>
<dbReference type="NCBIfam" id="TIGR04183">
    <property type="entry name" value="Por_Secre_tail"/>
    <property type="match status" value="1"/>
</dbReference>
<evidence type="ECO:0000313" key="2">
    <source>
        <dbReference type="Proteomes" id="UP000253919"/>
    </source>
</evidence>
<gene>
    <name evidence="1" type="ORF">AHMF7616_05095</name>
</gene>
<keyword evidence="1" id="KW-0547">Nucleotide-binding</keyword>
<evidence type="ECO:0000313" key="1">
    <source>
        <dbReference type="EMBL" id="RDC66464.1"/>
    </source>
</evidence>
<keyword evidence="1" id="KW-0378">Hydrolase</keyword>
<dbReference type="InterPro" id="IPR011044">
    <property type="entry name" value="Quino_amine_DH_bsu"/>
</dbReference>
<protein>
    <submittedName>
        <fullName evidence="1">DNA helicase</fullName>
        <ecNumber evidence="1">3.6.4.12</ecNumber>
    </submittedName>
</protein>
<comment type="caution">
    <text evidence="1">The sequence shown here is derived from an EMBL/GenBank/DDBJ whole genome shotgun (WGS) entry which is preliminary data.</text>
</comment>
<dbReference type="PANTHER" id="PTHR42754:SF1">
    <property type="entry name" value="LIPOPROTEIN"/>
    <property type="match status" value="1"/>
</dbReference>
<dbReference type="OrthoDB" id="9779968at2"/>
<accession>A0A369QP07</accession>
<dbReference type="InterPro" id="IPR026444">
    <property type="entry name" value="Secre_tail"/>
</dbReference>
<keyword evidence="1" id="KW-0067">ATP-binding</keyword>
<dbReference type="RefSeq" id="WP_115375319.1">
    <property type="nucleotide sequence ID" value="NZ_QASA01000001.1"/>
</dbReference>